<evidence type="ECO:0000259" key="8">
    <source>
        <dbReference type="PROSITE" id="PS50110"/>
    </source>
</evidence>
<evidence type="ECO:0000256" key="1">
    <source>
        <dbReference type="ARBA" id="ARBA00022553"/>
    </source>
</evidence>
<feature type="domain" description="OmpR/PhoB-type" evidence="9">
    <location>
        <begin position="128"/>
        <end position="226"/>
    </location>
</feature>
<dbReference type="Proteomes" id="UP001055025">
    <property type="component" value="Unassembled WGS sequence"/>
</dbReference>
<evidence type="ECO:0000259" key="9">
    <source>
        <dbReference type="PROSITE" id="PS51755"/>
    </source>
</evidence>
<dbReference type="GO" id="GO:0032993">
    <property type="term" value="C:protein-DNA complex"/>
    <property type="evidence" value="ECO:0007669"/>
    <property type="project" value="TreeGrafter"/>
</dbReference>
<feature type="modified residue" description="4-aspartylphosphate" evidence="6">
    <location>
        <position position="52"/>
    </location>
</feature>
<keyword evidence="3" id="KW-0805">Transcription regulation</keyword>
<keyword evidence="2" id="KW-0902">Two-component regulatory system</keyword>
<dbReference type="GO" id="GO:0000976">
    <property type="term" value="F:transcription cis-regulatory region binding"/>
    <property type="evidence" value="ECO:0007669"/>
    <property type="project" value="TreeGrafter"/>
</dbReference>
<evidence type="ECO:0000256" key="6">
    <source>
        <dbReference type="PROSITE-ProRule" id="PRU00169"/>
    </source>
</evidence>
<dbReference type="SMART" id="SM00862">
    <property type="entry name" value="Trans_reg_C"/>
    <property type="match status" value="1"/>
</dbReference>
<evidence type="ECO:0000256" key="4">
    <source>
        <dbReference type="ARBA" id="ARBA00023125"/>
    </source>
</evidence>
<keyword evidence="5" id="KW-0804">Transcription</keyword>
<dbReference type="EMBL" id="BQKC01000001">
    <property type="protein sequence ID" value="GJM54997.1"/>
    <property type="molecule type" value="Genomic_DNA"/>
</dbReference>
<dbReference type="Pfam" id="PF00486">
    <property type="entry name" value="Trans_reg_C"/>
    <property type="match status" value="1"/>
</dbReference>
<evidence type="ECO:0000256" key="5">
    <source>
        <dbReference type="ARBA" id="ARBA00023163"/>
    </source>
</evidence>
<dbReference type="SMART" id="SM00448">
    <property type="entry name" value="REC"/>
    <property type="match status" value="1"/>
</dbReference>
<dbReference type="Gene3D" id="1.10.10.10">
    <property type="entry name" value="Winged helix-like DNA-binding domain superfamily/Winged helix DNA-binding domain"/>
    <property type="match status" value="1"/>
</dbReference>
<dbReference type="GO" id="GO:0005829">
    <property type="term" value="C:cytosol"/>
    <property type="evidence" value="ECO:0007669"/>
    <property type="project" value="TreeGrafter"/>
</dbReference>
<feature type="DNA-binding region" description="OmpR/PhoB-type" evidence="7">
    <location>
        <begin position="128"/>
        <end position="226"/>
    </location>
</feature>
<evidence type="ECO:0000256" key="7">
    <source>
        <dbReference type="PROSITE-ProRule" id="PRU01091"/>
    </source>
</evidence>
<evidence type="ECO:0000313" key="10">
    <source>
        <dbReference type="EMBL" id="GJM54997.1"/>
    </source>
</evidence>
<gene>
    <name evidence="10" type="ORF">ATOP_06520</name>
</gene>
<dbReference type="AlphaFoldDB" id="A0AAV5AZP8"/>
<dbReference type="RefSeq" id="WP_168354005.1">
    <property type="nucleotide sequence ID" value="NZ_BQKC01000001.1"/>
</dbReference>
<dbReference type="PANTHER" id="PTHR48111:SF1">
    <property type="entry name" value="TWO-COMPONENT RESPONSE REGULATOR ORR33"/>
    <property type="match status" value="1"/>
</dbReference>
<dbReference type="InterPro" id="IPR011006">
    <property type="entry name" value="CheY-like_superfamily"/>
</dbReference>
<dbReference type="InterPro" id="IPR001789">
    <property type="entry name" value="Sig_transdc_resp-reg_receiver"/>
</dbReference>
<dbReference type="SUPFAM" id="SSF52172">
    <property type="entry name" value="CheY-like"/>
    <property type="match status" value="1"/>
</dbReference>
<evidence type="ECO:0000256" key="2">
    <source>
        <dbReference type="ARBA" id="ARBA00023012"/>
    </source>
</evidence>
<protein>
    <submittedName>
        <fullName evidence="10">DNA-binding response regulator</fullName>
    </submittedName>
</protein>
<dbReference type="GO" id="GO:0006355">
    <property type="term" value="P:regulation of DNA-templated transcription"/>
    <property type="evidence" value="ECO:0007669"/>
    <property type="project" value="InterPro"/>
</dbReference>
<dbReference type="InterPro" id="IPR036388">
    <property type="entry name" value="WH-like_DNA-bd_sf"/>
</dbReference>
<dbReference type="PROSITE" id="PS50110">
    <property type="entry name" value="RESPONSE_REGULATORY"/>
    <property type="match status" value="1"/>
</dbReference>
<feature type="domain" description="Response regulatory" evidence="8">
    <location>
        <begin position="3"/>
        <end position="116"/>
    </location>
</feature>
<evidence type="ECO:0000313" key="11">
    <source>
        <dbReference type="Proteomes" id="UP001055025"/>
    </source>
</evidence>
<dbReference type="Gene3D" id="6.10.250.690">
    <property type="match status" value="1"/>
</dbReference>
<name>A0AAV5AZP8_9ACTN</name>
<organism evidence="10 11">
    <name type="scientific">Granulimonas faecalis</name>
    <dbReference type="NCBI Taxonomy" id="2894155"/>
    <lineage>
        <taxon>Bacteria</taxon>
        <taxon>Bacillati</taxon>
        <taxon>Actinomycetota</taxon>
        <taxon>Coriobacteriia</taxon>
        <taxon>Coriobacteriales</taxon>
        <taxon>Kribbibacteriaceae</taxon>
        <taxon>Granulimonas</taxon>
    </lineage>
</organism>
<reference evidence="10" key="1">
    <citation type="journal article" date="2022" name="Int. J. Syst. Evol. Microbiol.">
        <title>Granulimonas faecalis gen. nov., sp. nov., and Leptogranulimonas caecicola gen. nov., sp. nov., novel lactate-producing Atopobiaceae bacteria isolated from mouse intestines, and an emended description of the family Atopobiaceae.</title>
        <authorList>
            <person name="Morinaga K."/>
            <person name="Kusada H."/>
            <person name="Sakamoto S."/>
            <person name="Murakami T."/>
            <person name="Toyoda A."/>
            <person name="Mori H."/>
            <person name="Meng X.Y."/>
            <person name="Takashino M."/>
            <person name="Murotomi K."/>
            <person name="Tamaki H."/>
        </authorList>
    </citation>
    <scope>NUCLEOTIDE SEQUENCE</scope>
    <source>
        <strain evidence="10">OPF53</strain>
    </source>
</reference>
<keyword evidence="4 7" id="KW-0238">DNA-binding</keyword>
<comment type="caution">
    <text evidence="10">The sequence shown here is derived from an EMBL/GenBank/DDBJ whole genome shotgun (WGS) entry which is preliminary data.</text>
</comment>
<sequence length="233" mass="26493">MALIYLADDEREVREILNRFLAADGHEVLAFGSGSEFWDVFSRTPCDLAILDIMMPGIDGIELLARIRGSSQVPVVMVSAKDSDEDYCRGLVFGADDYITKPFKPTLLVAKVRSILHRIDVRSRDLGGMPKRWGNLEYCARTRTFSVDGMELALTAQEHQLLLFYFKKFNVPVSRDELSREVWGSEPLPASRAIDEANRRLRRRLLAAGSTVYNQTVWGRGYRLTYREGEGRL</sequence>
<dbReference type="InterPro" id="IPR001867">
    <property type="entry name" value="OmpR/PhoB-type_DNA-bd"/>
</dbReference>
<proteinExistence type="predicted"/>
<evidence type="ECO:0000256" key="3">
    <source>
        <dbReference type="ARBA" id="ARBA00023015"/>
    </source>
</evidence>
<dbReference type="CDD" id="cd00383">
    <property type="entry name" value="trans_reg_C"/>
    <property type="match status" value="1"/>
</dbReference>
<dbReference type="Pfam" id="PF00072">
    <property type="entry name" value="Response_reg"/>
    <property type="match status" value="1"/>
</dbReference>
<dbReference type="GO" id="GO:0000156">
    <property type="term" value="F:phosphorelay response regulator activity"/>
    <property type="evidence" value="ECO:0007669"/>
    <property type="project" value="TreeGrafter"/>
</dbReference>
<dbReference type="InterPro" id="IPR039420">
    <property type="entry name" value="WalR-like"/>
</dbReference>
<dbReference type="PROSITE" id="PS51755">
    <property type="entry name" value="OMPR_PHOB"/>
    <property type="match status" value="1"/>
</dbReference>
<keyword evidence="11" id="KW-1185">Reference proteome</keyword>
<dbReference type="Gene3D" id="3.40.50.2300">
    <property type="match status" value="1"/>
</dbReference>
<dbReference type="CDD" id="cd17574">
    <property type="entry name" value="REC_OmpR"/>
    <property type="match status" value="1"/>
</dbReference>
<dbReference type="PANTHER" id="PTHR48111">
    <property type="entry name" value="REGULATOR OF RPOS"/>
    <property type="match status" value="1"/>
</dbReference>
<keyword evidence="1 6" id="KW-0597">Phosphoprotein</keyword>
<accession>A0AAV5AZP8</accession>